<protein>
    <submittedName>
        <fullName evidence="2">Uncharacterized protein</fullName>
    </submittedName>
</protein>
<reference evidence="2" key="1">
    <citation type="submission" date="2023-07" db="EMBL/GenBank/DDBJ databases">
        <authorList>
            <consortium name="AG Swart"/>
            <person name="Singh M."/>
            <person name="Singh A."/>
            <person name="Seah K."/>
            <person name="Emmerich C."/>
        </authorList>
    </citation>
    <scope>NUCLEOTIDE SEQUENCE</scope>
    <source>
        <strain evidence="2">DP1</strain>
    </source>
</reference>
<comment type="caution">
    <text evidence="2">The sequence shown here is derived from an EMBL/GenBank/DDBJ whole genome shotgun (WGS) entry which is preliminary data.</text>
</comment>
<dbReference type="AlphaFoldDB" id="A0AAD1Y3N4"/>
<feature type="region of interest" description="Disordered" evidence="1">
    <location>
        <begin position="1"/>
        <end position="49"/>
    </location>
</feature>
<accession>A0AAD1Y3N4</accession>
<feature type="compositionally biased region" description="Basic and acidic residues" evidence="1">
    <location>
        <begin position="9"/>
        <end position="24"/>
    </location>
</feature>
<organism evidence="2 3">
    <name type="scientific">Euplotes crassus</name>
    <dbReference type="NCBI Taxonomy" id="5936"/>
    <lineage>
        <taxon>Eukaryota</taxon>
        <taxon>Sar</taxon>
        <taxon>Alveolata</taxon>
        <taxon>Ciliophora</taxon>
        <taxon>Intramacronucleata</taxon>
        <taxon>Spirotrichea</taxon>
        <taxon>Hypotrichia</taxon>
        <taxon>Euplotida</taxon>
        <taxon>Euplotidae</taxon>
        <taxon>Moneuplotes</taxon>
    </lineage>
</organism>
<dbReference type="Proteomes" id="UP001295684">
    <property type="component" value="Unassembled WGS sequence"/>
</dbReference>
<evidence type="ECO:0000313" key="3">
    <source>
        <dbReference type="Proteomes" id="UP001295684"/>
    </source>
</evidence>
<gene>
    <name evidence="2" type="ORF">ECRASSUSDP1_LOCUS23792</name>
</gene>
<sequence length="193" mass="22801">MSKRNNRKNMKEYLTKKSTKRVESSDDDQSSDVFREFPRNSIISPENSEQESLCENLKQKLKRNIINTSHTDMSLIEWASSASVVEDLSLTTHKPLSCQQILTQKYATSMDAYNCKVVNDIIGNETTRIVAIFKDYLLQDDMNDFMRRYYTTEECKGKISNLTEYYNKYCTVFPNYINLDERRYVYKNIIRKQ</sequence>
<proteinExistence type="predicted"/>
<evidence type="ECO:0000256" key="1">
    <source>
        <dbReference type="SAM" id="MobiDB-lite"/>
    </source>
</evidence>
<evidence type="ECO:0000313" key="2">
    <source>
        <dbReference type="EMBL" id="CAI2382322.1"/>
    </source>
</evidence>
<keyword evidence="3" id="KW-1185">Reference proteome</keyword>
<dbReference type="EMBL" id="CAMPGE010024489">
    <property type="protein sequence ID" value="CAI2382322.1"/>
    <property type="molecule type" value="Genomic_DNA"/>
</dbReference>
<name>A0AAD1Y3N4_EUPCR</name>